<proteinExistence type="predicted"/>
<evidence type="ECO:0000256" key="1">
    <source>
        <dbReference type="SAM" id="SignalP"/>
    </source>
</evidence>
<evidence type="ECO:0000313" key="3">
    <source>
        <dbReference type="Proteomes" id="UP000268350"/>
    </source>
</evidence>
<gene>
    <name evidence="2" type="ORF">DGUA_6G000802</name>
</gene>
<dbReference type="Proteomes" id="UP000268350">
    <property type="component" value="Unassembled WGS sequence"/>
</dbReference>
<feature type="signal peptide" evidence="1">
    <location>
        <begin position="1"/>
        <end position="22"/>
    </location>
</feature>
<dbReference type="OrthoDB" id="7859583at2759"/>
<reference evidence="3" key="1">
    <citation type="submission" date="2018-01" db="EMBL/GenBank/DDBJ databases">
        <authorList>
            <person name="Alioto T."/>
            <person name="Alioto T."/>
        </authorList>
    </citation>
    <scope>NUCLEOTIDE SEQUENCE [LARGE SCALE GENOMIC DNA]</scope>
</reference>
<evidence type="ECO:0000313" key="2">
    <source>
        <dbReference type="EMBL" id="SPP73340.1"/>
    </source>
</evidence>
<organism evidence="2 3">
    <name type="scientific">Drosophila guanche</name>
    <name type="common">Fruit fly</name>
    <dbReference type="NCBI Taxonomy" id="7266"/>
    <lineage>
        <taxon>Eukaryota</taxon>
        <taxon>Metazoa</taxon>
        <taxon>Ecdysozoa</taxon>
        <taxon>Arthropoda</taxon>
        <taxon>Hexapoda</taxon>
        <taxon>Insecta</taxon>
        <taxon>Pterygota</taxon>
        <taxon>Neoptera</taxon>
        <taxon>Endopterygota</taxon>
        <taxon>Diptera</taxon>
        <taxon>Brachycera</taxon>
        <taxon>Muscomorpha</taxon>
        <taxon>Ephydroidea</taxon>
        <taxon>Drosophilidae</taxon>
        <taxon>Drosophila</taxon>
        <taxon>Sophophora</taxon>
    </lineage>
</organism>
<sequence length="102" mass="11688">MQTELLLLLFLCFCLDKRQVLCDDQLVYKLTNIECQENPDRGHLFARNGYLDTSLVPPFSIGIYQLSSVIVDKNSTISEHIGSVKFHMQSMLTVKSKKRPKP</sequence>
<dbReference type="EMBL" id="OUUW01000001">
    <property type="protein sequence ID" value="SPP73340.1"/>
    <property type="molecule type" value="Genomic_DNA"/>
</dbReference>
<feature type="chain" id="PRO_5017187491" evidence="1">
    <location>
        <begin position="23"/>
        <end position="102"/>
    </location>
</feature>
<accession>A0A3B0JDM0</accession>
<protein>
    <submittedName>
        <fullName evidence="2">Uncharacterized protein</fullName>
    </submittedName>
</protein>
<keyword evidence="1" id="KW-0732">Signal</keyword>
<keyword evidence="3" id="KW-1185">Reference proteome</keyword>
<name>A0A3B0JDM0_DROGU</name>
<dbReference type="AlphaFoldDB" id="A0A3B0JDM0"/>